<dbReference type="SUPFAM" id="SSF51658">
    <property type="entry name" value="Xylose isomerase-like"/>
    <property type="match status" value="1"/>
</dbReference>
<dbReference type="Pfam" id="PF01261">
    <property type="entry name" value="AP_endonuc_2"/>
    <property type="match status" value="1"/>
</dbReference>
<dbReference type="InterPro" id="IPR013022">
    <property type="entry name" value="Xyl_isomerase-like_TIM-brl"/>
</dbReference>
<keyword evidence="1" id="KW-0732">Signal</keyword>
<feature type="signal peptide" evidence="1">
    <location>
        <begin position="1"/>
        <end position="18"/>
    </location>
</feature>
<feature type="chain" id="PRO_5045572610" evidence="1">
    <location>
        <begin position="19"/>
        <end position="298"/>
    </location>
</feature>
<feature type="domain" description="Xylose isomerase-like TIM barrel" evidence="2">
    <location>
        <begin position="108"/>
        <end position="286"/>
    </location>
</feature>
<protein>
    <submittedName>
        <fullName evidence="3">Sugar phosphate isomerase/epimerase family protein</fullName>
    </submittedName>
</protein>
<dbReference type="RefSeq" id="WP_379556187.1">
    <property type="nucleotide sequence ID" value="NZ_JBHUKO010000001.1"/>
</dbReference>
<organism evidence="3 4">
    <name type="scientific">Novosphingobium soli</name>
    <dbReference type="NCBI Taxonomy" id="574956"/>
    <lineage>
        <taxon>Bacteria</taxon>
        <taxon>Pseudomonadati</taxon>
        <taxon>Pseudomonadota</taxon>
        <taxon>Alphaproteobacteria</taxon>
        <taxon>Sphingomonadales</taxon>
        <taxon>Sphingomonadaceae</taxon>
        <taxon>Novosphingobium</taxon>
    </lineage>
</organism>
<accession>A0ABV6CZG5</accession>
<gene>
    <name evidence="3" type="ORF">ACFFJC_16125</name>
</gene>
<dbReference type="PANTHER" id="PTHR12110">
    <property type="entry name" value="HYDROXYPYRUVATE ISOMERASE"/>
    <property type="match status" value="1"/>
</dbReference>
<dbReference type="EMBL" id="JBHLWK010000019">
    <property type="protein sequence ID" value="MFC0205794.1"/>
    <property type="molecule type" value="Genomic_DNA"/>
</dbReference>
<dbReference type="PROSITE" id="PS51257">
    <property type="entry name" value="PROKAR_LIPOPROTEIN"/>
    <property type="match status" value="1"/>
</dbReference>
<sequence length="298" mass="31622">MRHAIARRAALGTLVAGAAGLASCTTVPGRRHSSRPLGLADLTVMSALSRDYPATLRAVAAMGYTHFGFRLAGYGKSAAPELPPAEKARLVHDAGLAVGVVRYGYGRSFAEQARDAQAIGASIIAYSAAPVFFRGPALGQTTRAAFDAWLPELGTMARIAQDHGLTLAYHNHWWDHAPLEGETPLDLIAAAFSPAQVAFEIDLAWAWVGGVDPLALVTRLGARVVSLHLKDVDPSRGADRMRQLVEPGAGRLDYAALLPRLDRVTDAIGYVEVDTPADGMTAAANASRFLHNVRGDRA</sequence>
<reference evidence="3 4" key="1">
    <citation type="submission" date="2024-09" db="EMBL/GenBank/DDBJ databases">
        <authorList>
            <person name="Sun Q."/>
            <person name="Mori K."/>
        </authorList>
    </citation>
    <scope>NUCLEOTIDE SEQUENCE [LARGE SCALE GENOMIC DNA]</scope>
    <source>
        <strain evidence="3 4">CCM 7706</strain>
    </source>
</reference>
<name>A0ABV6CZG5_9SPHN</name>
<dbReference type="InterPro" id="IPR036237">
    <property type="entry name" value="Xyl_isomerase-like_sf"/>
</dbReference>
<keyword evidence="3" id="KW-0413">Isomerase</keyword>
<proteinExistence type="predicted"/>
<evidence type="ECO:0000313" key="4">
    <source>
        <dbReference type="Proteomes" id="UP001589798"/>
    </source>
</evidence>
<dbReference type="Gene3D" id="3.20.20.150">
    <property type="entry name" value="Divalent-metal-dependent TIM barrel enzymes"/>
    <property type="match status" value="1"/>
</dbReference>
<dbReference type="GO" id="GO:0016853">
    <property type="term" value="F:isomerase activity"/>
    <property type="evidence" value="ECO:0007669"/>
    <property type="project" value="UniProtKB-KW"/>
</dbReference>
<dbReference type="InterPro" id="IPR050312">
    <property type="entry name" value="IolE/XylAMocC-like"/>
</dbReference>
<keyword evidence="4" id="KW-1185">Reference proteome</keyword>
<evidence type="ECO:0000313" key="3">
    <source>
        <dbReference type="EMBL" id="MFC0205794.1"/>
    </source>
</evidence>
<comment type="caution">
    <text evidence="3">The sequence shown here is derived from an EMBL/GenBank/DDBJ whole genome shotgun (WGS) entry which is preliminary data.</text>
</comment>
<dbReference type="Proteomes" id="UP001589798">
    <property type="component" value="Unassembled WGS sequence"/>
</dbReference>
<evidence type="ECO:0000259" key="2">
    <source>
        <dbReference type="Pfam" id="PF01261"/>
    </source>
</evidence>
<evidence type="ECO:0000256" key="1">
    <source>
        <dbReference type="SAM" id="SignalP"/>
    </source>
</evidence>
<dbReference type="PANTHER" id="PTHR12110:SF41">
    <property type="entry name" value="INOSOSE DEHYDRATASE"/>
    <property type="match status" value="1"/>
</dbReference>